<evidence type="ECO:0000256" key="1">
    <source>
        <dbReference type="SAM" id="MobiDB-lite"/>
    </source>
</evidence>
<dbReference type="AlphaFoldDB" id="A0A2I1PCW8"/>
<dbReference type="EMBL" id="PKIZ01000003">
    <property type="protein sequence ID" value="PKZ42485.1"/>
    <property type="molecule type" value="Genomic_DNA"/>
</dbReference>
<dbReference type="CDD" id="cd02440">
    <property type="entry name" value="AdoMet_MTases"/>
    <property type="match status" value="1"/>
</dbReference>
<gene>
    <name evidence="3" type="ORF">CYJ76_02740</name>
</gene>
<protein>
    <submittedName>
        <fullName evidence="3">SAM-dependent methyltransferase</fullName>
    </submittedName>
</protein>
<organism evidence="3 4">
    <name type="scientific">Kytococcus schroeteri</name>
    <dbReference type="NCBI Taxonomy" id="138300"/>
    <lineage>
        <taxon>Bacteria</taxon>
        <taxon>Bacillati</taxon>
        <taxon>Actinomycetota</taxon>
        <taxon>Actinomycetes</taxon>
        <taxon>Micrococcales</taxon>
        <taxon>Kytococcaceae</taxon>
        <taxon>Kytococcus</taxon>
    </lineage>
</organism>
<dbReference type="InterPro" id="IPR029063">
    <property type="entry name" value="SAM-dependent_MTases_sf"/>
</dbReference>
<sequence>MDGAGVGDAHRSGAARTRGGAGDRGGAAVSGAGSDGAWGAVEAYRRSFGALCAGVHDLLLDALPAGRVLDVGCGPGGLLGRALDRGWDVAGVDPSPAMVACAARVAPGRVEVGGLPRLTVASGSQSGVVANFVVNHLGHPVDGVREMARVLAPGGRVAMTVWPAGGAGWGGLVGEVFSAAGAREVAPERLPEEVDFPRTPQGLAGLCREAGLTVREARTVEWEWAVAPADLWAGVEAGIAGPGRRFLAQDQATRVRVREAWRVRAGARAQGGVLRFWNEAVLVVGEHR</sequence>
<evidence type="ECO:0000313" key="4">
    <source>
        <dbReference type="Proteomes" id="UP000234206"/>
    </source>
</evidence>
<feature type="region of interest" description="Disordered" evidence="1">
    <location>
        <begin position="1"/>
        <end position="33"/>
    </location>
</feature>
<dbReference type="PANTHER" id="PTHR43591">
    <property type="entry name" value="METHYLTRANSFERASE"/>
    <property type="match status" value="1"/>
</dbReference>
<evidence type="ECO:0000313" key="3">
    <source>
        <dbReference type="EMBL" id="PKZ42485.1"/>
    </source>
</evidence>
<dbReference type="Gene3D" id="3.40.50.150">
    <property type="entry name" value="Vaccinia Virus protein VP39"/>
    <property type="match status" value="1"/>
</dbReference>
<dbReference type="GO" id="GO:0032259">
    <property type="term" value="P:methylation"/>
    <property type="evidence" value="ECO:0007669"/>
    <property type="project" value="UniProtKB-KW"/>
</dbReference>
<dbReference type="Pfam" id="PF08241">
    <property type="entry name" value="Methyltransf_11"/>
    <property type="match status" value="1"/>
</dbReference>
<evidence type="ECO:0000259" key="2">
    <source>
        <dbReference type="Pfam" id="PF08241"/>
    </source>
</evidence>
<dbReference type="InterPro" id="IPR013216">
    <property type="entry name" value="Methyltransf_11"/>
</dbReference>
<dbReference type="OrthoDB" id="9805171at2"/>
<proteinExistence type="predicted"/>
<feature type="domain" description="Methyltransferase type 11" evidence="2">
    <location>
        <begin position="69"/>
        <end position="158"/>
    </location>
</feature>
<dbReference type="GO" id="GO:0008757">
    <property type="term" value="F:S-adenosylmethionine-dependent methyltransferase activity"/>
    <property type="evidence" value="ECO:0007669"/>
    <property type="project" value="InterPro"/>
</dbReference>
<keyword evidence="3" id="KW-0808">Transferase</keyword>
<accession>A0A2I1PCW8</accession>
<keyword evidence="4" id="KW-1185">Reference proteome</keyword>
<dbReference type="SUPFAM" id="SSF53335">
    <property type="entry name" value="S-adenosyl-L-methionine-dependent methyltransferases"/>
    <property type="match status" value="1"/>
</dbReference>
<name>A0A2I1PCW8_9MICO</name>
<keyword evidence="3" id="KW-0489">Methyltransferase</keyword>
<comment type="caution">
    <text evidence="3">The sequence shown here is derived from an EMBL/GenBank/DDBJ whole genome shotgun (WGS) entry which is preliminary data.</text>
</comment>
<dbReference type="Proteomes" id="UP000234206">
    <property type="component" value="Unassembled WGS sequence"/>
</dbReference>
<reference evidence="3 4" key="1">
    <citation type="submission" date="2017-12" db="EMBL/GenBank/DDBJ databases">
        <title>Phylogenetic diversity of female urinary microbiome.</title>
        <authorList>
            <person name="Thomas-White K."/>
            <person name="Wolfe A.J."/>
        </authorList>
    </citation>
    <scope>NUCLEOTIDE SEQUENCE [LARGE SCALE GENOMIC DNA]</scope>
    <source>
        <strain evidence="3 4">UMB1298</strain>
    </source>
</reference>